<organism evidence="1 2">
    <name type="scientific">Otariodibacter oris</name>
    <dbReference type="NCBI Taxonomy" id="1032623"/>
    <lineage>
        <taxon>Bacteria</taxon>
        <taxon>Pseudomonadati</taxon>
        <taxon>Pseudomonadota</taxon>
        <taxon>Gammaproteobacteria</taxon>
        <taxon>Pasteurellales</taxon>
        <taxon>Pasteurellaceae</taxon>
        <taxon>Otariodibacter</taxon>
    </lineage>
</organism>
<dbReference type="Proteomes" id="UP000280099">
    <property type="component" value="Unassembled WGS sequence"/>
</dbReference>
<gene>
    <name evidence="1" type="ORF">DES31_0549</name>
</gene>
<keyword evidence="2" id="KW-1185">Reference proteome</keyword>
<dbReference type="InterPro" id="IPR012545">
    <property type="entry name" value="DUF1697"/>
</dbReference>
<comment type="caution">
    <text evidence="1">The sequence shown here is derived from an EMBL/GenBank/DDBJ whole genome shotgun (WGS) entry which is preliminary data.</text>
</comment>
<name>A0A420XIL8_9PAST</name>
<evidence type="ECO:0000313" key="1">
    <source>
        <dbReference type="EMBL" id="RKR77224.1"/>
    </source>
</evidence>
<dbReference type="SUPFAM" id="SSF160379">
    <property type="entry name" value="SP0830-like"/>
    <property type="match status" value="1"/>
</dbReference>
<dbReference type="Gene3D" id="3.30.70.1280">
    <property type="entry name" value="SP0830-like domains"/>
    <property type="match status" value="1"/>
</dbReference>
<dbReference type="AlphaFoldDB" id="A0A420XIL8"/>
<dbReference type="PIRSF" id="PIRSF008502">
    <property type="entry name" value="UCP008502"/>
    <property type="match status" value="1"/>
</dbReference>
<reference evidence="1 2" key="1">
    <citation type="submission" date="2018-10" db="EMBL/GenBank/DDBJ databases">
        <title>Genomic Encyclopedia of Type Strains, Phase IV (KMG-IV): sequencing the most valuable type-strain genomes for metagenomic binning, comparative biology and taxonomic classification.</title>
        <authorList>
            <person name="Goeker M."/>
        </authorList>
    </citation>
    <scope>NUCLEOTIDE SEQUENCE [LARGE SCALE GENOMIC DNA]</scope>
    <source>
        <strain evidence="1 2">DSM 23800</strain>
    </source>
</reference>
<dbReference type="Pfam" id="PF08002">
    <property type="entry name" value="DUF1697"/>
    <property type="match status" value="1"/>
</dbReference>
<proteinExistence type="predicted"/>
<dbReference type="EMBL" id="RBJC01000004">
    <property type="protein sequence ID" value="RKR77224.1"/>
    <property type="molecule type" value="Genomic_DNA"/>
</dbReference>
<dbReference type="RefSeq" id="WP_211327973.1">
    <property type="nucleotide sequence ID" value="NZ_CP016604.1"/>
</dbReference>
<sequence>MQSVENNYIRITALLRGVTLIGKNKIPKMSYLIEILEDVGFKKVKTYIQSGNIILDTNLPLAETAQLIHKTIYEKIDADLSVIIKDKYHFLNGITDNPFSETYDRSRINLVFTNDIIDSNALALLKSKQFKDEQCIVTPECIYLYLPQDGKKKRLNTNYLEKHLSITATARRIKVIEKLIDVSESI</sequence>
<evidence type="ECO:0000313" key="2">
    <source>
        <dbReference type="Proteomes" id="UP000280099"/>
    </source>
</evidence>
<accession>A0A420XIL8</accession>
<dbReference type="PANTHER" id="PTHR36439:SF1">
    <property type="entry name" value="DUF1697 DOMAIN-CONTAINING PROTEIN"/>
    <property type="match status" value="1"/>
</dbReference>
<dbReference type="PANTHER" id="PTHR36439">
    <property type="entry name" value="BLL4334 PROTEIN"/>
    <property type="match status" value="1"/>
</dbReference>
<protein>
    <submittedName>
        <fullName evidence="1">Uncharacterized protein (DUF1697 family)</fullName>
    </submittedName>
</protein>